<name>A0A1X6WPC8_9ENTE</name>
<keyword evidence="3" id="KW-1185">Reference proteome</keyword>
<dbReference type="Proteomes" id="UP000195918">
    <property type="component" value="Unassembled WGS sequence"/>
</dbReference>
<feature type="chain" id="PRO_5039728666" evidence="1">
    <location>
        <begin position="21"/>
        <end position="395"/>
    </location>
</feature>
<reference evidence="3" key="1">
    <citation type="submission" date="2017-02" db="EMBL/GenBank/DDBJ databases">
        <authorList>
            <person name="Dridi B."/>
        </authorList>
    </citation>
    <scope>NUCLEOTIDE SEQUENCE [LARGE SCALE GENOMIC DNA]</scope>
    <source>
        <strain evidence="3">bH819</strain>
    </source>
</reference>
<accession>A0A1X6WPC8</accession>
<evidence type="ECO:0000313" key="2">
    <source>
        <dbReference type="EMBL" id="SLM86082.1"/>
    </source>
</evidence>
<protein>
    <submittedName>
        <fullName evidence="2">Uncharacterized protein</fullName>
    </submittedName>
</protein>
<sequence length="395" mass="44931">MKKNVFKKLMVMGVMLGSFAFGMKVESANQGPYIKDGSIVQITKNNYEIWQNFNWKLKNNTNTVYNKTFEARGRYKHQNGSTYYSLFDNKGNWQGYLNANATKKTGKQGNYISDGSYVKVSKGNYEIWQNFGWQQRNNTNNLYNQTFQARGRYEHFNGSTYYSLYDGRGNWQGYLNAGATQKNNAQGNYISDGRYVEIAKNYELWQNFNWQKKGNGASHYNKSLQAKGRYEHFNGSTYYSLFEANGNWIGYINTTATRPYKSKKTQSTKIINKDTNGKMLASTNGYTYVTESTDGGVTTTSLNGDTHTVFTKTVVWEKDAPVNPTNPYMGQAMSNSGLDMSFNGGKGIGNSGMVWEDKRTASLWANEEIGFETGSYLVWEVKLKTGEIMWTAHLV</sequence>
<dbReference type="AlphaFoldDB" id="A0A1X6WPC8"/>
<keyword evidence="1" id="KW-0732">Signal</keyword>
<proteinExistence type="predicted"/>
<evidence type="ECO:0000256" key="1">
    <source>
        <dbReference type="SAM" id="SignalP"/>
    </source>
</evidence>
<evidence type="ECO:0000313" key="3">
    <source>
        <dbReference type="Proteomes" id="UP000195918"/>
    </source>
</evidence>
<organism evidence="2 3">
    <name type="scientific">Vagococcus fluvialis bH819</name>
    <dbReference type="NCBI Taxonomy" id="1255619"/>
    <lineage>
        <taxon>Bacteria</taxon>
        <taxon>Bacillati</taxon>
        <taxon>Bacillota</taxon>
        <taxon>Bacilli</taxon>
        <taxon>Lactobacillales</taxon>
        <taxon>Enterococcaceae</taxon>
        <taxon>Vagococcus</taxon>
    </lineage>
</organism>
<feature type="signal peptide" evidence="1">
    <location>
        <begin position="1"/>
        <end position="20"/>
    </location>
</feature>
<dbReference type="RefSeq" id="WP_086951717.1">
    <property type="nucleotide sequence ID" value="NZ_FWFD01000013.1"/>
</dbReference>
<dbReference type="EMBL" id="FWFD01000013">
    <property type="protein sequence ID" value="SLM86082.1"/>
    <property type="molecule type" value="Genomic_DNA"/>
</dbReference>
<gene>
    <name evidence="2" type="ORF">FM121_08340</name>
</gene>
<dbReference type="OrthoDB" id="2173042at2"/>